<name>A0ABS7EPC0_9FLAO</name>
<dbReference type="Gene3D" id="2.60.120.10">
    <property type="entry name" value="Jelly Rolls"/>
    <property type="match status" value="1"/>
</dbReference>
<dbReference type="InterPro" id="IPR014710">
    <property type="entry name" value="RmlC-like_jellyroll"/>
</dbReference>
<accession>A0ABS7EPC0</accession>
<dbReference type="Proteomes" id="UP001196136">
    <property type="component" value="Unassembled WGS sequence"/>
</dbReference>
<comment type="caution">
    <text evidence="2">The sequence shown here is derived from an EMBL/GenBank/DDBJ whole genome shotgun (WGS) entry which is preliminary data.</text>
</comment>
<dbReference type="RefSeq" id="WP_220112353.1">
    <property type="nucleotide sequence ID" value="NZ_JAHZSV010000001.1"/>
</dbReference>
<dbReference type="SUPFAM" id="SSF51206">
    <property type="entry name" value="cAMP-binding domain-like"/>
    <property type="match status" value="1"/>
</dbReference>
<feature type="domain" description="Cyclic nucleotide-binding" evidence="1">
    <location>
        <begin position="19"/>
        <end position="65"/>
    </location>
</feature>
<keyword evidence="3" id="KW-1185">Reference proteome</keyword>
<dbReference type="InterPro" id="IPR000595">
    <property type="entry name" value="cNMP-bd_dom"/>
</dbReference>
<protein>
    <recommendedName>
        <fullName evidence="1">Cyclic nucleotide-binding domain-containing protein</fullName>
    </recommendedName>
</protein>
<proteinExistence type="predicted"/>
<evidence type="ECO:0000313" key="3">
    <source>
        <dbReference type="Proteomes" id="UP001196136"/>
    </source>
</evidence>
<dbReference type="PROSITE" id="PS50042">
    <property type="entry name" value="CNMP_BINDING_3"/>
    <property type="match status" value="1"/>
</dbReference>
<organism evidence="2 3">
    <name type="scientific">Flagellimonas abyssi</name>
    <dbReference type="NCBI Taxonomy" id="2864871"/>
    <lineage>
        <taxon>Bacteria</taxon>
        <taxon>Pseudomonadati</taxon>
        <taxon>Bacteroidota</taxon>
        <taxon>Flavobacteriia</taxon>
        <taxon>Flavobacteriales</taxon>
        <taxon>Flavobacteriaceae</taxon>
        <taxon>Flagellimonas</taxon>
    </lineage>
</organism>
<dbReference type="InterPro" id="IPR018490">
    <property type="entry name" value="cNMP-bd_dom_sf"/>
</dbReference>
<gene>
    <name evidence="2" type="ORF">K1F36_02340</name>
</gene>
<reference evidence="2 3" key="1">
    <citation type="submission" date="2021-08" db="EMBL/GenBank/DDBJ databases">
        <title>Muricauda profundi sp. nov., a marine bacterium isolated from deep seawater of the Mariana Trench.</title>
        <authorList>
            <person name="Wei Y."/>
        </authorList>
    </citation>
    <scope>NUCLEOTIDE SEQUENCE [LARGE SCALE GENOMIC DNA]</scope>
    <source>
        <strain evidence="2 3">W52</strain>
    </source>
</reference>
<evidence type="ECO:0000259" key="1">
    <source>
        <dbReference type="PROSITE" id="PS50042"/>
    </source>
</evidence>
<sequence>MLTKENPKKNLYILSFLNSIYPLSPELKNYLTQKINSRSFEKNEFINKAGEICDCLYLIKKGMVRGYFVSDSSEITTWIDSEN</sequence>
<evidence type="ECO:0000313" key="2">
    <source>
        <dbReference type="EMBL" id="MBW8198652.1"/>
    </source>
</evidence>
<dbReference type="EMBL" id="JAHZSV010000001">
    <property type="protein sequence ID" value="MBW8198652.1"/>
    <property type="molecule type" value="Genomic_DNA"/>
</dbReference>